<dbReference type="Pfam" id="PF00356">
    <property type="entry name" value="LacI"/>
    <property type="match status" value="1"/>
</dbReference>
<keyword evidence="1" id="KW-0805">Transcription regulation</keyword>
<evidence type="ECO:0000256" key="2">
    <source>
        <dbReference type="ARBA" id="ARBA00023125"/>
    </source>
</evidence>
<dbReference type="EMBL" id="VKAC01000003">
    <property type="protein sequence ID" value="TXR56966.1"/>
    <property type="molecule type" value="Genomic_DNA"/>
</dbReference>
<dbReference type="AlphaFoldDB" id="A0A5C8ZJ68"/>
<dbReference type="OrthoDB" id="2854648at2"/>
<dbReference type="PANTHER" id="PTHR30146">
    <property type="entry name" value="LACI-RELATED TRANSCRIPTIONAL REPRESSOR"/>
    <property type="match status" value="1"/>
</dbReference>
<dbReference type="InterPro" id="IPR000843">
    <property type="entry name" value="HTH_LacI"/>
</dbReference>
<protein>
    <submittedName>
        <fullName evidence="5">LacI family transcriptional regulator</fullName>
    </submittedName>
</protein>
<dbReference type="PROSITE" id="PS50932">
    <property type="entry name" value="HTH_LACI_2"/>
    <property type="match status" value="1"/>
</dbReference>
<dbReference type="SUPFAM" id="SSF53822">
    <property type="entry name" value="Periplasmic binding protein-like I"/>
    <property type="match status" value="1"/>
</dbReference>
<feature type="domain" description="HTH lacI-type" evidence="4">
    <location>
        <begin position="2"/>
        <end position="56"/>
    </location>
</feature>
<accession>A0A5C8ZJ68</accession>
<dbReference type="RefSeq" id="WP_147925387.1">
    <property type="nucleotide sequence ID" value="NZ_VKAC01000003.1"/>
</dbReference>
<keyword evidence="6" id="KW-1185">Reference proteome</keyword>
<comment type="caution">
    <text evidence="5">The sequence shown here is derived from an EMBL/GenBank/DDBJ whole genome shotgun (WGS) entry which is preliminary data.</text>
</comment>
<proteinExistence type="predicted"/>
<dbReference type="Gene3D" id="1.10.260.40">
    <property type="entry name" value="lambda repressor-like DNA-binding domains"/>
    <property type="match status" value="1"/>
</dbReference>
<dbReference type="InterPro" id="IPR028082">
    <property type="entry name" value="Peripla_BP_I"/>
</dbReference>
<dbReference type="InterPro" id="IPR010982">
    <property type="entry name" value="Lambda_DNA-bd_dom_sf"/>
</dbReference>
<keyword evidence="2" id="KW-0238">DNA-binding</keyword>
<keyword evidence="3" id="KW-0804">Transcription</keyword>
<dbReference type="PANTHER" id="PTHR30146:SF109">
    <property type="entry name" value="HTH-TYPE TRANSCRIPTIONAL REGULATOR GALS"/>
    <property type="match status" value="1"/>
</dbReference>
<sequence length="340" mass="35610">MVTIRDVAAAAGVSPMSVSNALSGTRPVSEVTRVKVMSAVERLGYQVNTAARSLRQGRTGVVGVVVPTLESQYYAQLCGRLVRRFAEAGLSAVVEDTGATWERQASVFRDSRVAAYDGLVLSPIGLSEAELRSFAGRLPLVVLGEQQLHRSVDRVGMANAAGAAAATRVLLARGCRRLAVVGAPPLDQLGERAETSLTEGAAFVERARGFLAATREVPGVTTTSLYTGSTLADGRRAGHDLLAAHPDVDGVLCATDTLAFGVLRALADRGVRVPDDVRVIGFDDVEEASFSVPSLSSVDPGHEAMAAAAVELLVRRITDPGAAPRDVVGEARVVERQSTA</sequence>
<evidence type="ECO:0000313" key="5">
    <source>
        <dbReference type="EMBL" id="TXR56966.1"/>
    </source>
</evidence>
<dbReference type="Pfam" id="PF13377">
    <property type="entry name" value="Peripla_BP_3"/>
    <property type="match status" value="1"/>
</dbReference>
<dbReference type="Proteomes" id="UP000321234">
    <property type="component" value="Unassembled WGS sequence"/>
</dbReference>
<name>A0A5C8ZJ68_9ACTN</name>
<dbReference type="SMART" id="SM00354">
    <property type="entry name" value="HTH_LACI"/>
    <property type="match status" value="1"/>
</dbReference>
<dbReference type="GO" id="GO:0000976">
    <property type="term" value="F:transcription cis-regulatory region binding"/>
    <property type="evidence" value="ECO:0007669"/>
    <property type="project" value="TreeGrafter"/>
</dbReference>
<evidence type="ECO:0000259" key="4">
    <source>
        <dbReference type="PROSITE" id="PS50932"/>
    </source>
</evidence>
<evidence type="ECO:0000313" key="6">
    <source>
        <dbReference type="Proteomes" id="UP000321234"/>
    </source>
</evidence>
<dbReference type="CDD" id="cd06267">
    <property type="entry name" value="PBP1_LacI_sugar_binding-like"/>
    <property type="match status" value="1"/>
</dbReference>
<dbReference type="PROSITE" id="PS00356">
    <property type="entry name" value="HTH_LACI_1"/>
    <property type="match status" value="1"/>
</dbReference>
<organism evidence="5 6">
    <name type="scientific">Quadrisphaera setariae</name>
    <dbReference type="NCBI Taxonomy" id="2593304"/>
    <lineage>
        <taxon>Bacteria</taxon>
        <taxon>Bacillati</taxon>
        <taxon>Actinomycetota</taxon>
        <taxon>Actinomycetes</taxon>
        <taxon>Kineosporiales</taxon>
        <taxon>Kineosporiaceae</taxon>
        <taxon>Quadrisphaera</taxon>
    </lineage>
</organism>
<dbReference type="InterPro" id="IPR046335">
    <property type="entry name" value="LacI/GalR-like_sensor"/>
</dbReference>
<dbReference type="GO" id="GO:0003700">
    <property type="term" value="F:DNA-binding transcription factor activity"/>
    <property type="evidence" value="ECO:0007669"/>
    <property type="project" value="TreeGrafter"/>
</dbReference>
<dbReference type="Gene3D" id="3.40.50.2300">
    <property type="match status" value="2"/>
</dbReference>
<dbReference type="SUPFAM" id="SSF47413">
    <property type="entry name" value="lambda repressor-like DNA-binding domains"/>
    <property type="match status" value="1"/>
</dbReference>
<dbReference type="CDD" id="cd01392">
    <property type="entry name" value="HTH_LacI"/>
    <property type="match status" value="1"/>
</dbReference>
<evidence type="ECO:0000256" key="3">
    <source>
        <dbReference type="ARBA" id="ARBA00023163"/>
    </source>
</evidence>
<evidence type="ECO:0000256" key="1">
    <source>
        <dbReference type="ARBA" id="ARBA00023015"/>
    </source>
</evidence>
<gene>
    <name evidence="5" type="ORF">FMM08_05555</name>
</gene>
<reference evidence="5 6" key="1">
    <citation type="submission" date="2019-07" db="EMBL/GenBank/DDBJ databases">
        <title>Quadrisphaera sp. strain DD2A genome sequencing and assembly.</title>
        <authorList>
            <person name="Kim I."/>
        </authorList>
    </citation>
    <scope>NUCLEOTIDE SEQUENCE [LARGE SCALE GENOMIC DNA]</scope>
    <source>
        <strain evidence="5 6">DD2A</strain>
    </source>
</reference>